<feature type="transmembrane region" description="Helical" evidence="1">
    <location>
        <begin position="89"/>
        <end position="118"/>
    </location>
</feature>
<dbReference type="PANTHER" id="PTHR34220:SF7">
    <property type="entry name" value="SENSOR HISTIDINE KINASE YPDA"/>
    <property type="match status" value="1"/>
</dbReference>
<dbReference type="PANTHER" id="PTHR34220">
    <property type="entry name" value="SENSOR HISTIDINE KINASE YPDA"/>
    <property type="match status" value="1"/>
</dbReference>
<feature type="transmembrane region" description="Helical" evidence="1">
    <location>
        <begin position="25"/>
        <end position="43"/>
    </location>
</feature>
<protein>
    <submittedName>
        <fullName evidence="3">Histidine kinase family protein</fullName>
    </submittedName>
</protein>
<dbReference type="GO" id="GO:0016020">
    <property type="term" value="C:membrane"/>
    <property type="evidence" value="ECO:0007669"/>
    <property type="project" value="InterPro"/>
</dbReference>
<dbReference type="Pfam" id="PF06580">
    <property type="entry name" value="His_kinase"/>
    <property type="match status" value="1"/>
</dbReference>
<feature type="transmembrane region" description="Helical" evidence="1">
    <location>
        <begin position="49"/>
        <end position="77"/>
    </location>
</feature>
<keyword evidence="3" id="KW-0418">Kinase</keyword>
<reference evidence="3 4" key="1">
    <citation type="submission" date="2014-02" db="EMBL/GenBank/DDBJ databases">
        <authorList>
            <person name="Sears C."/>
            <person name="Carroll K."/>
            <person name="Sack B.R."/>
            <person name="Qadri F."/>
            <person name="Myers L.L."/>
            <person name="Chung G.-T."/>
            <person name="Escheverria P."/>
            <person name="Fraser C.M."/>
            <person name="Sadzewicz L."/>
            <person name="Shefchek K.A."/>
            <person name="Tallon L."/>
            <person name="Das S.P."/>
            <person name="Daugherty S."/>
            <person name="Mongodin E.F."/>
        </authorList>
    </citation>
    <scope>NUCLEOTIDE SEQUENCE [LARGE SCALE GENOMIC DNA]</scope>
    <source>
        <strain evidence="4">3988T(B)14</strain>
    </source>
</reference>
<feature type="transmembrane region" description="Helical" evidence="1">
    <location>
        <begin position="130"/>
        <end position="150"/>
    </location>
</feature>
<sequence>MAIDSNNNIIYDFLTEPKFRLRRSVLFIALLIGCSFGHIFLILEKWIESFGYFVYIVGAAITALYILLLYFNITYLVPHLLLRSKYVEYFILLLIGTIVIILCVNLFVRYLVIIPYGVTSSFTAIRLSDMLSSLIITVICATSSLIPTLIKQWLIDTRNIGNLENRRLKSTIDEFKHHINTELLYDTIGRASEEVKTDPDKASYMIISLSELLRYELYECQRTQVIFYSDIEFIRNYLMLLQQVSASFVYSVSVTGNTKLLVCPFQFLSFIQGILKQQPERLDIHYIIDPVAIELRCEISGCNSTKTETMKLKLKEC</sequence>
<keyword evidence="1" id="KW-1133">Transmembrane helix</keyword>
<evidence type="ECO:0000313" key="3">
    <source>
        <dbReference type="EMBL" id="EXY74501.1"/>
    </source>
</evidence>
<dbReference type="EMBL" id="JGCY01000287">
    <property type="protein sequence ID" value="EXY74501.1"/>
    <property type="molecule type" value="Genomic_DNA"/>
</dbReference>
<dbReference type="InterPro" id="IPR010559">
    <property type="entry name" value="Sig_transdc_His_kin_internal"/>
</dbReference>
<proteinExistence type="predicted"/>
<keyword evidence="1" id="KW-0812">Transmembrane</keyword>
<gene>
    <name evidence="3" type="ORF">M124_1681</name>
</gene>
<feature type="domain" description="Signal transduction histidine kinase internal region" evidence="2">
    <location>
        <begin position="173"/>
        <end position="242"/>
    </location>
</feature>
<evidence type="ECO:0000256" key="1">
    <source>
        <dbReference type="SAM" id="Phobius"/>
    </source>
</evidence>
<comment type="caution">
    <text evidence="3">The sequence shown here is derived from an EMBL/GenBank/DDBJ whole genome shotgun (WGS) entry which is preliminary data.</text>
</comment>
<accession>A0A015TUU7</accession>
<keyword evidence="1" id="KW-0472">Membrane</keyword>
<dbReference type="Proteomes" id="UP000020529">
    <property type="component" value="Unassembled WGS sequence"/>
</dbReference>
<dbReference type="GO" id="GO:0000155">
    <property type="term" value="F:phosphorelay sensor kinase activity"/>
    <property type="evidence" value="ECO:0007669"/>
    <property type="project" value="InterPro"/>
</dbReference>
<dbReference type="PATRIC" id="fig|1339315.3.peg.2445"/>
<keyword evidence="3" id="KW-0808">Transferase</keyword>
<evidence type="ECO:0000259" key="2">
    <source>
        <dbReference type="Pfam" id="PF06580"/>
    </source>
</evidence>
<name>A0A015TUU7_BACFG</name>
<dbReference type="InterPro" id="IPR050640">
    <property type="entry name" value="Bact_2-comp_sensor_kinase"/>
</dbReference>
<dbReference type="AlphaFoldDB" id="A0A015TUU7"/>
<organism evidence="3 4">
    <name type="scientific">Bacteroides fragilis str. 3988T(B)14</name>
    <dbReference type="NCBI Taxonomy" id="1339315"/>
    <lineage>
        <taxon>Bacteria</taxon>
        <taxon>Pseudomonadati</taxon>
        <taxon>Bacteroidota</taxon>
        <taxon>Bacteroidia</taxon>
        <taxon>Bacteroidales</taxon>
        <taxon>Bacteroidaceae</taxon>
        <taxon>Bacteroides</taxon>
    </lineage>
</organism>
<evidence type="ECO:0000313" key="4">
    <source>
        <dbReference type="Proteomes" id="UP000020529"/>
    </source>
</evidence>